<dbReference type="STRING" id="1121395.SAMN02745215_01653"/>
<sequence length="160" mass="17706">MEQIALVLIVLLHGITIYTDLKWNKIKIIVTIPAFLIALGLMLWAIDIKTNLIYLLCTFFFGILPEKLRTWSPGDSKLFIASSLLSAVLLNSANPLFVVFYLGINMIIYLFAGHAFTFYKSGFKPLAYLVNLKAGGEIGRMPGALPIAISNVIAIVIFVL</sequence>
<feature type="transmembrane region" description="Helical" evidence="1">
    <location>
        <begin position="140"/>
        <end position="159"/>
    </location>
</feature>
<accession>A0A1M7T6K1</accession>
<reference evidence="3" key="1">
    <citation type="submission" date="2016-12" db="EMBL/GenBank/DDBJ databases">
        <authorList>
            <person name="Varghese N."/>
            <person name="Submissions S."/>
        </authorList>
    </citation>
    <scope>NUCLEOTIDE SEQUENCE [LARGE SCALE GENOMIC DNA]</scope>
    <source>
        <strain evidence="3">DSM 11544</strain>
    </source>
</reference>
<feature type="transmembrane region" description="Helical" evidence="1">
    <location>
        <begin position="52"/>
        <end position="69"/>
    </location>
</feature>
<dbReference type="AlphaFoldDB" id="A0A1M7T6K1"/>
<keyword evidence="1" id="KW-0812">Transmembrane</keyword>
<organism evidence="2 3">
    <name type="scientific">Desulfitobacterium chlororespirans DSM 11544</name>
    <dbReference type="NCBI Taxonomy" id="1121395"/>
    <lineage>
        <taxon>Bacteria</taxon>
        <taxon>Bacillati</taxon>
        <taxon>Bacillota</taxon>
        <taxon>Clostridia</taxon>
        <taxon>Eubacteriales</taxon>
        <taxon>Desulfitobacteriaceae</taxon>
        <taxon>Desulfitobacterium</taxon>
    </lineage>
</organism>
<dbReference type="Proteomes" id="UP000184010">
    <property type="component" value="Unassembled WGS sequence"/>
</dbReference>
<evidence type="ECO:0000313" key="3">
    <source>
        <dbReference type="Proteomes" id="UP000184010"/>
    </source>
</evidence>
<dbReference type="EMBL" id="FRDN01000005">
    <property type="protein sequence ID" value="SHN66315.1"/>
    <property type="molecule type" value="Genomic_DNA"/>
</dbReference>
<evidence type="ECO:0000256" key="1">
    <source>
        <dbReference type="SAM" id="Phobius"/>
    </source>
</evidence>
<feature type="transmembrane region" description="Helical" evidence="1">
    <location>
        <begin position="6"/>
        <end position="21"/>
    </location>
</feature>
<feature type="transmembrane region" description="Helical" evidence="1">
    <location>
        <begin position="99"/>
        <end position="119"/>
    </location>
</feature>
<evidence type="ECO:0008006" key="4">
    <source>
        <dbReference type="Google" id="ProtNLM"/>
    </source>
</evidence>
<gene>
    <name evidence="2" type="ORF">SAMN02745215_01653</name>
</gene>
<name>A0A1M7T6K1_9FIRM</name>
<feature type="transmembrane region" description="Helical" evidence="1">
    <location>
        <begin position="28"/>
        <end position="46"/>
    </location>
</feature>
<keyword evidence="1" id="KW-0472">Membrane</keyword>
<keyword evidence="3" id="KW-1185">Reference proteome</keyword>
<proteinExistence type="predicted"/>
<protein>
    <recommendedName>
        <fullName evidence="4">Prepilin type IV endopeptidase peptidase domain-containing protein</fullName>
    </recommendedName>
</protein>
<evidence type="ECO:0000313" key="2">
    <source>
        <dbReference type="EMBL" id="SHN66315.1"/>
    </source>
</evidence>
<keyword evidence="1" id="KW-1133">Transmembrane helix</keyword>
<dbReference type="RefSeq" id="WP_072772140.1">
    <property type="nucleotide sequence ID" value="NZ_FRDN01000005.1"/>
</dbReference>
<dbReference type="Gene3D" id="1.20.120.1220">
    <property type="match status" value="1"/>
</dbReference>